<dbReference type="Gene3D" id="2.80.10.50">
    <property type="match status" value="1"/>
</dbReference>
<dbReference type="InterPro" id="IPR035992">
    <property type="entry name" value="Ricin_B-like_lectins"/>
</dbReference>
<gene>
    <name evidence="2" type="ORF">SPRG_07623</name>
</gene>
<name>A0A067C8R9_SAPPC</name>
<organism evidence="2 3">
    <name type="scientific">Saprolegnia parasitica (strain CBS 223.65)</name>
    <dbReference type="NCBI Taxonomy" id="695850"/>
    <lineage>
        <taxon>Eukaryota</taxon>
        <taxon>Sar</taxon>
        <taxon>Stramenopiles</taxon>
        <taxon>Oomycota</taxon>
        <taxon>Saprolegniomycetes</taxon>
        <taxon>Saprolegniales</taxon>
        <taxon>Saprolegniaceae</taxon>
        <taxon>Saprolegnia</taxon>
    </lineage>
</organism>
<evidence type="ECO:0000313" key="2">
    <source>
        <dbReference type="EMBL" id="KDO26908.1"/>
    </source>
</evidence>
<dbReference type="OMA" id="TDDNLMF"/>
<dbReference type="SUPFAM" id="SSF50370">
    <property type="entry name" value="Ricin B-like lectins"/>
    <property type="match status" value="1"/>
</dbReference>
<feature type="chain" id="PRO_5001638294" evidence="1">
    <location>
        <begin position="23"/>
        <end position="199"/>
    </location>
</feature>
<dbReference type="KEGG" id="spar:SPRG_07623"/>
<dbReference type="AlphaFoldDB" id="A0A067C8R9"/>
<evidence type="ECO:0000256" key="1">
    <source>
        <dbReference type="SAM" id="SignalP"/>
    </source>
</evidence>
<keyword evidence="1" id="KW-0732">Signal</keyword>
<keyword evidence="3" id="KW-1185">Reference proteome</keyword>
<protein>
    <submittedName>
        <fullName evidence="2">Uncharacterized protein</fullName>
    </submittedName>
</protein>
<dbReference type="RefSeq" id="XP_012202291.1">
    <property type="nucleotide sequence ID" value="XM_012346901.1"/>
</dbReference>
<dbReference type="GeneID" id="24129879"/>
<dbReference type="EMBL" id="KK583220">
    <property type="protein sequence ID" value="KDO26908.1"/>
    <property type="molecule type" value="Genomic_DNA"/>
</dbReference>
<dbReference type="Proteomes" id="UP000030745">
    <property type="component" value="Unassembled WGS sequence"/>
</dbReference>
<evidence type="ECO:0000313" key="3">
    <source>
        <dbReference type="Proteomes" id="UP000030745"/>
    </source>
</evidence>
<dbReference type="PROSITE" id="PS50231">
    <property type="entry name" value="RICIN_B_LECTIN"/>
    <property type="match status" value="1"/>
</dbReference>
<accession>A0A067C8R9</accession>
<dbReference type="OrthoDB" id="79150at2759"/>
<feature type="signal peptide" evidence="1">
    <location>
        <begin position="1"/>
        <end position="22"/>
    </location>
</feature>
<dbReference type="CDD" id="cd00161">
    <property type="entry name" value="beta-trefoil_Ricin-like"/>
    <property type="match status" value="1"/>
</dbReference>
<reference evidence="2 3" key="1">
    <citation type="journal article" date="2013" name="PLoS Genet.">
        <title>Distinctive expansion of potential virulence genes in the genome of the oomycete fish pathogen Saprolegnia parasitica.</title>
        <authorList>
            <person name="Jiang R.H."/>
            <person name="de Bruijn I."/>
            <person name="Haas B.J."/>
            <person name="Belmonte R."/>
            <person name="Lobach L."/>
            <person name="Christie J."/>
            <person name="van den Ackerveken G."/>
            <person name="Bottin A."/>
            <person name="Bulone V."/>
            <person name="Diaz-Moreno S.M."/>
            <person name="Dumas B."/>
            <person name="Fan L."/>
            <person name="Gaulin E."/>
            <person name="Govers F."/>
            <person name="Grenville-Briggs L.J."/>
            <person name="Horner N.R."/>
            <person name="Levin J.Z."/>
            <person name="Mammella M."/>
            <person name="Meijer H.J."/>
            <person name="Morris P."/>
            <person name="Nusbaum C."/>
            <person name="Oome S."/>
            <person name="Phillips A.J."/>
            <person name="van Rooyen D."/>
            <person name="Rzeszutek E."/>
            <person name="Saraiva M."/>
            <person name="Secombes C.J."/>
            <person name="Seidl M.F."/>
            <person name="Snel B."/>
            <person name="Stassen J.H."/>
            <person name="Sykes S."/>
            <person name="Tripathy S."/>
            <person name="van den Berg H."/>
            <person name="Vega-Arreguin J.C."/>
            <person name="Wawra S."/>
            <person name="Young S.K."/>
            <person name="Zeng Q."/>
            <person name="Dieguez-Uribeondo J."/>
            <person name="Russ C."/>
            <person name="Tyler B.M."/>
            <person name="van West P."/>
        </authorList>
    </citation>
    <scope>NUCLEOTIDE SEQUENCE [LARGE SCALE GENOMIC DNA]</scope>
    <source>
        <strain evidence="2 3">CBS 223.65</strain>
    </source>
</reference>
<dbReference type="VEuPathDB" id="FungiDB:SPRG_07623"/>
<proteinExistence type="predicted"/>
<sequence>MAQLVVLRWCLVMALAVGYAAAMNSTVPANKTGNLRVEDSMLPGTDISNKWGIQRAVRTPYWWRPIDCLDSWMTIWNTIVNTRRATDAGGKVWHAHKSNGSPQFDMLRNVQDDLCLDAWWNDYARKPFVHGYKCSYDEPNQRWSFELPTPGGADGSKICSKRHPGWCLAISAFGDSYMEPSWSTDDNLMFGFRPWLEEF</sequence>